<dbReference type="CDD" id="cd00060">
    <property type="entry name" value="FHA"/>
    <property type="match status" value="1"/>
</dbReference>
<feature type="transmembrane region" description="Helical" evidence="1">
    <location>
        <begin position="239"/>
        <end position="265"/>
    </location>
</feature>
<keyword evidence="1" id="KW-0812">Transmembrane</keyword>
<dbReference type="Gene3D" id="2.60.200.20">
    <property type="match status" value="1"/>
</dbReference>
<feature type="domain" description="DUF3592" evidence="3">
    <location>
        <begin position="185"/>
        <end position="234"/>
    </location>
</feature>
<name>A0A8J3IEA4_9CHLR</name>
<accession>A0A8J3IEA4</accession>
<sequence>MAANFPFWPILSREAQNAYLIAERMLQTGESLGTASWNLFGHSWDAQRLASGLAKVSQAMTETSNDIVIDEVIVSGFHLQIKQDSGQWVVIHPHPLQPHHKTTNGILYQGKHYPGDMLFTRTLSNGDMLRIGNEHGTLVTLTYYDGSGITRLPVPDIAPIPLGAPLITLGLDTGNTIVLNHPQVSNYHARYECNGQTYSRKIKVDQDHYETWDKGASVSVCYLPDEPQVSRLTPLESNVGVNVGCAILCFLITLFIVLEIIFGFITAG</sequence>
<evidence type="ECO:0000259" key="3">
    <source>
        <dbReference type="Pfam" id="PF12158"/>
    </source>
</evidence>
<dbReference type="InterPro" id="IPR008984">
    <property type="entry name" value="SMAD_FHA_dom_sf"/>
</dbReference>
<proteinExistence type="predicted"/>
<dbReference type="Pfam" id="PF00498">
    <property type="entry name" value="FHA"/>
    <property type="match status" value="1"/>
</dbReference>
<dbReference type="InterPro" id="IPR000253">
    <property type="entry name" value="FHA_dom"/>
</dbReference>
<evidence type="ECO:0000259" key="2">
    <source>
        <dbReference type="Pfam" id="PF00498"/>
    </source>
</evidence>
<comment type="caution">
    <text evidence="4">The sequence shown here is derived from an EMBL/GenBank/DDBJ whole genome shotgun (WGS) entry which is preliminary data.</text>
</comment>
<keyword evidence="1" id="KW-0472">Membrane</keyword>
<evidence type="ECO:0000313" key="5">
    <source>
        <dbReference type="Proteomes" id="UP000597444"/>
    </source>
</evidence>
<dbReference type="Pfam" id="PF12158">
    <property type="entry name" value="DUF3592"/>
    <property type="match status" value="1"/>
</dbReference>
<dbReference type="InterPro" id="IPR021994">
    <property type="entry name" value="DUF3592"/>
</dbReference>
<reference evidence="4" key="1">
    <citation type="submission" date="2020-10" db="EMBL/GenBank/DDBJ databases">
        <title>Taxonomic study of unclassified bacteria belonging to the class Ktedonobacteria.</title>
        <authorList>
            <person name="Yabe S."/>
            <person name="Wang C.M."/>
            <person name="Zheng Y."/>
            <person name="Sakai Y."/>
            <person name="Cavaletti L."/>
            <person name="Monciardini P."/>
            <person name="Donadio S."/>
        </authorList>
    </citation>
    <scope>NUCLEOTIDE SEQUENCE</scope>
    <source>
        <strain evidence="4">ID150040</strain>
    </source>
</reference>
<dbReference type="Proteomes" id="UP000597444">
    <property type="component" value="Unassembled WGS sequence"/>
</dbReference>
<dbReference type="EMBL" id="BNJK01000001">
    <property type="protein sequence ID" value="GHO92741.1"/>
    <property type="molecule type" value="Genomic_DNA"/>
</dbReference>
<keyword evidence="1" id="KW-1133">Transmembrane helix</keyword>
<organism evidence="4 5">
    <name type="scientific">Reticulibacter mediterranei</name>
    <dbReference type="NCBI Taxonomy" id="2778369"/>
    <lineage>
        <taxon>Bacteria</taxon>
        <taxon>Bacillati</taxon>
        <taxon>Chloroflexota</taxon>
        <taxon>Ktedonobacteria</taxon>
        <taxon>Ktedonobacterales</taxon>
        <taxon>Reticulibacteraceae</taxon>
        <taxon>Reticulibacter</taxon>
    </lineage>
</organism>
<evidence type="ECO:0000313" key="4">
    <source>
        <dbReference type="EMBL" id="GHO92741.1"/>
    </source>
</evidence>
<gene>
    <name evidence="4" type="ORF">KSF_027890</name>
</gene>
<dbReference type="AlphaFoldDB" id="A0A8J3IEA4"/>
<feature type="domain" description="FHA" evidence="2">
    <location>
        <begin position="63"/>
        <end position="132"/>
    </location>
</feature>
<dbReference type="SUPFAM" id="SSF49879">
    <property type="entry name" value="SMAD/FHA domain"/>
    <property type="match status" value="2"/>
</dbReference>
<protein>
    <recommendedName>
        <fullName evidence="6">FHA domain-containing protein</fullName>
    </recommendedName>
</protein>
<evidence type="ECO:0008006" key="6">
    <source>
        <dbReference type="Google" id="ProtNLM"/>
    </source>
</evidence>
<keyword evidence="5" id="KW-1185">Reference proteome</keyword>
<evidence type="ECO:0000256" key="1">
    <source>
        <dbReference type="SAM" id="Phobius"/>
    </source>
</evidence>